<evidence type="ECO:0000256" key="6">
    <source>
        <dbReference type="SAM" id="Phobius"/>
    </source>
</evidence>
<evidence type="ECO:0000259" key="7">
    <source>
        <dbReference type="Pfam" id="PF20684"/>
    </source>
</evidence>
<feature type="transmembrane region" description="Helical" evidence="6">
    <location>
        <begin position="183"/>
        <end position="205"/>
    </location>
</feature>
<evidence type="ECO:0000256" key="2">
    <source>
        <dbReference type="ARBA" id="ARBA00022692"/>
    </source>
</evidence>
<reference evidence="8" key="1">
    <citation type="submission" date="2023-01" db="EMBL/GenBank/DDBJ databases">
        <authorList>
            <person name="Van Ghelder C."/>
            <person name="Rancurel C."/>
        </authorList>
    </citation>
    <scope>NUCLEOTIDE SEQUENCE</scope>
    <source>
        <strain evidence="8">CNCM I-4278</strain>
    </source>
</reference>
<dbReference type="PANTHER" id="PTHR33048:SF168">
    <property type="match status" value="1"/>
</dbReference>
<dbReference type="InterPro" id="IPR049326">
    <property type="entry name" value="Rhodopsin_dom_fungi"/>
</dbReference>
<feature type="transmembrane region" description="Helical" evidence="6">
    <location>
        <begin position="24"/>
        <end position="43"/>
    </location>
</feature>
<evidence type="ECO:0000313" key="9">
    <source>
        <dbReference type="Proteomes" id="UP001152607"/>
    </source>
</evidence>
<feature type="transmembrane region" description="Helical" evidence="6">
    <location>
        <begin position="217"/>
        <end position="235"/>
    </location>
</feature>
<sequence length="352" mass="38347">MPTVSPPLIVDDPRLDIFARKHYAAVYTLIPLTTFAIILRIYTRRHKGARLALDDTFAILTWAFTIGLYGFLIHGFKNGAVGHARGTLPKKNGRQVAMLTYAAPIVITCIITLAKLSVLFLYQRVFTPIRSFQIQIWVVGGLCTVWFFATAFPAIFKCSPVRAGWEPSLMVLPSTKCFDFQKWALSTEVVSGVLDFAVAGIAIGVLRHVQMNWAQKAGLLVLFLLTTLVAIIGAIRISLTYRLNVGGNFAPDEGIFWASIQSGICVICCCLPTYGSILNSFTRGIKKMRSQVVDTYGTSKFSIPRSGTTQAVDNSEYELGSTHSDGIPLAAPYWKMGSTQSGDGSKSGGAAS</sequence>
<comment type="similarity">
    <text evidence="5">Belongs to the SAT4 family.</text>
</comment>
<dbReference type="EMBL" id="CAOQHR010000012">
    <property type="protein sequence ID" value="CAI6341931.1"/>
    <property type="molecule type" value="Genomic_DNA"/>
</dbReference>
<comment type="subcellular location">
    <subcellularLocation>
        <location evidence="1">Membrane</location>
        <topology evidence="1">Multi-pass membrane protein</topology>
    </subcellularLocation>
</comment>
<dbReference type="InterPro" id="IPR052337">
    <property type="entry name" value="SAT4-like"/>
</dbReference>
<evidence type="ECO:0000256" key="4">
    <source>
        <dbReference type="ARBA" id="ARBA00023136"/>
    </source>
</evidence>
<keyword evidence="4 6" id="KW-0472">Membrane</keyword>
<dbReference type="AlphaFoldDB" id="A0A9W4XX50"/>
<feature type="transmembrane region" description="Helical" evidence="6">
    <location>
        <begin position="55"/>
        <end position="76"/>
    </location>
</feature>
<dbReference type="PANTHER" id="PTHR33048">
    <property type="entry name" value="PTH11-LIKE INTEGRAL MEMBRANE PROTEIN (AFU_ORTHOLOGUE AFUA_5G11245)"/>
    <property type="match status" value="1"/>
</dbReference>
<proteinExistence type="inferred from homology"/>
<keyword evidence="9" id="KW-1185">Reference proteome</keyword>
<feature type="domain" description="Rhodopsin" evidence="7">
    <location>
        <begin position="39"/>
        <end position="278"/>
    </location>
</feature>
<feature type="transmembrane region" description="Helical" evidence="6">
    <location>
        <begin position="255"/>
        <end position="281"/>
    </location>
</feature>
<evidence type="ECO:0000256" key="3">
    <source>
        <dbReference type="ARBA" id="ARBA00022989"/>
    </source>
</evidence>
<evidence type="ECO:0000313" key="8">
    <source>
        <dbReference type="EMBL" id="CAI6341931.1"/>
    </source>
</evidence>
<gene>
    <name evidence="8" type="ORF">PDIGIT_LOCUS15131</name>
</gene>
<dbReference type="OrthoDB" id="5378633at2759"/>
<keyword evidence="2 6" id="KW-0812">Transmembrane</keyword>
<protein>
    <recommendedName>
        <fullName evidence="7">Rhodopsin domain-containing protein</fullName>
    </recommendedName>
</protein>
<dbReference type="Pfam" id="PF20684">
    <property type="entry name" value="Fung_rhodopsin"/>
    <property type="match status" value="1"/>
</dbReference>
<dbReference type="Proteomes" id="UP001152607">
    <property type="component" value="Unassembled WGS sequence"/>
</dbReference>
<evidence type="ECO:0000256" key="1">
    <source>
        <dbReference type="ARBA" id="ARBA00004141"/>
    </source>
</evidence>
<comment type="caution">
    <text evidence="8">The sequence shown here is derived from an EMBL/GenBank/DDBJ whole genome shotgun (WGS) entry which is preliminary data.</text>
</comment>
<organism evidence="8 9">
    <name type="scientific">Periconia digitata</name>
    <dbReference type="NCBI Taxonomy" id="1303443"/>
    <lineage>
        <taxon>Eukaryota</taxon>
        <taxon>Fungi</taxon>
        <taxon>Dikarya</taxon>
        <taxon>Ascomycota</taxon>
        <taxon>Pezizomycotina</taxon>
        <taxon>Dothideomycetes</taxon>
        <taxon>Pleosporomycetidae</taxon>
        <taxon>Pleosporales</taxon>
        <taxon>Massarineae</taxon>
        <taxon>Periconiaceae</taxon>
        <taxon>Periconia</taxon>
    </lineage>
</organism>
<name>A0A9W4XX50_9PLEO</name>
<evidence type="ECO:0000256" key="5">
    <source>
        <dbReference type="ARBA" id="ARBA00038359"/>
    </source>
</evidence>
<feature type="transmembrane region" description="Helical" evidence="6">
    <location>
        <begin position="134"/>
        <end position="156"/>
    </location>
</feature>
<dbReference type="GO" id="GO:0016020">
    <property type="term" value="C:membrane"/>
    <property type="evidence" value="ECO:0007669"/>
    <property type="project" value="UniProtKB-SubCell"/>
</dbReference>
<feature type="transmembrane region" description="Helical" evidence="6">
    <location>
        <begin position="96"/>
        <end position="122"/>
    </location>
</feature>
<keyword evidence="3 6" id="KW-1133">Transmembrane helix</keyword>
<accession>A0A9W4XX50</accession>